<feature type="transmembrane region" description="Helical" evidence="9">
    <location>
        <begin position="97"/>
        <end position="120"/>
    </location>
</feature>
<dbReference type="CDD" id="cd01665">
    <property type="entry name" value="Cyt_c_Oxidase_III"/>
    <property type="match status" value="1"/>
</dbReference>
<dbReference type="EMBL" id="AJ276494">
    <property type="protein sequence ID" value="CAB77708.2"/>
    <property type="molecule type" value="Genomic_DNA"/>
</dbReference>
<dbReference type="GO" id="GO:0005739">
    <property type="term" value="C:mitochondrion"/>
    <property type="evidence" value="ECO:0007669"/>
    <property type="project" value="TreeGrafter"/>
</dbReference>
<dbReference type="SUPFAM" id="SSF81452">
    <property type="entry name" value="Cytochrome c oxidase subunit III-like"/>
    <property type="match status" value="1"/>
</dbReference>
<gene>
    <name evidence="13" type="primary">cox3</name>
    <name evidence="12" type="synonym">coIII</name>
</gene>
<keyword evidence="4 8" id="KW-0812">Transmembrane</keyword>
<dbReference type="InterPro" id="IPR035973">
    <property type="entry name" value="Cyt_c_oxidase_su3-like_sf"/>
</dbReference>
<feature type="transmembrane region" description="Helical" evidence="9">
    <location>
        <begin position="179"/>
        <end position="199"/>
    </location>
</feature>
<keyword evidence="5" id="KW-1278">Translocase</keyword>
<evidence type="ECO:0000256" key="1">
    <source>
        <dbReference type="ARBA" id="ARBA00004141"/>
    </source>
</evidence>
<dbReference type="Gene3D" id="1.20.120.80">
    <property type="entry name" value="Cytochrome c oxidase, subunit III, four-helix bundle"/>
    <property type="match status" value="1"/>
</dbReference>
<dbReference type="InterPro" id="IPR013833">
    <property type="entry name" value="Cyt_c_oxidase_su3_a-hlx"/>
</dbReference>
<comment type="function">
    <text evidence="8">Component of the cytochrome c oxidase, the last enzyme in the mitochondrial electron transport chain which drives oxidative phosphorylation. The respiratory chain contains 3 multisubunit complexes succinate dehydrogenase (complex II, CII), ubiquinol-cytochrome c oxidoreductase (cytochrome b-c1 complex, complex III, CIII) and cytochrome c oxidase (complex IV, CIV), that cooperate to transfer electrons derived from NADH and succinate to molecular oxygen, creating an electrochemical gradient over the inner membrane that drives transmembrane transport and the ATP synthase. Cytochrome c oxidase is the component of the respiratory chain that catalyzes the reduction of oxygen to water. Electrons originating from reduced cytochrome c in the intermembrane space (IMS) are transferred via the dinuclear copper A center (CU(A)) of subunit 2 and heme A of subunit 1 to the active site in subunit 1, a binuclear center (BNC) formed by heme A3 and copper B (CU(B)). The BNC reduces molecular oxygen to 2 water molecules using 4 electrons from cytochrome c in the IMS and 4 protons from the mitochondrial matrix.</text>
</comment>
<dbReference type="Pfam" id="PF00510">
    <property type="entry name" value="COX3"/>
    <property type="match status" value="1"/>
</dbReference>
<evidence type="ECO:0000259" key="10">
    <source>
        <dbReference type="PROSITE" id="PS50253"/>
    </source>
</evidence>
<accession>Q9MD26</accession>
<evidence type="ECO:0000256" key="5">
    <source>
        <dbReference type="ARBA" id="ARBA00022967"/>
    </source>
</evidence>
<dbReference type="AlphaFoldDB" id="Q9MD26"/>
<dbReference type="GO" id="GO:0006123">
    <property type="term" value="P:mitochondrial electron transport, cytochrome c to oxygen"/>
    <property type="evidence" value="ECO:0007669"/>
    <property type="project" value="TreeGrafter"/>
</dbReference>
<geneLocation type="mitochondrion" evidence="13"/>
<dbReference type="RefSeq" id="NP_057979.1">
    <property type="nucleotide sequence ID" value="NC_002254.1"/>
</dbReference>
<dbReference type="GO" id="GO:0016020">
    <property type="term" value="C:membrane"/>
    <property type="evidence" value="ECO:0007669"/>
    <property type="project" value="UniProtKB-SubCell"/>
</dbReference>
<dbReference type="EMBL" id="AF204057">
    <property type="protein sequence ID" value="AAF72056.1"/>
    <property type="molecule type" value="Genomic_DNA"/>
</dbReference>
<reference evidence="11" key="4">
    <citation type="journal article" date="2000" name="Genome Res.">
        <title>The complete mitochondrial DNA sequence of Scenedesmus obliquus reflects an intermediate stage in the evolution of the green algal mitochondrial genome.</title>
        <authorList>
            <person name="Nedelcu A.M."/>
            <person name="Lee R.W."/>
            <person name="Lemieux C."/>
            <person name="Gray M.W."/>
            <person name="Burger G."/>
        </authorList>
    </citation>
    <scope>NUCLEOTIDE SEQUENCE</scope>
    <source>
        <strain evidence="11">UTEX 78</strain>
    </source>
</reference>
<keyword evidence="11" id="KW-0560">Oxidoreductase</keyword>
<dbReference type="Gene3D" id="1.10.287.70">
    <property type="match status" value="1"/>
</dbReference>
<dbReference type="InterPro" id="IPR024791">
    <property type="entry name" value="Cyt_c/ubiquinol_Oxase_su3"/>
</dbReference>
<proteinExistence type="inferred from homology"/>
<name>Q9MD26_TETOB</name>
<feature type="transmembrane region" description="Helical" evidence="9">
    <location>
        <begin position="255"/>
        <end position="275"/>
    </location>
</feature>
<dbReference type="InterPro" id="IPR033945">
    <property type="entry name" value="Cyt_c_oxase_su3_dom"/>
</dbReference>
<feature type="transmembrane region" description="Helical" evidence="9">
    <location>
        <begin position="219"/>
        <end position="243"/>
    </location>
</feature>
<dbReference type="PANTHER" id="PTHR11403:SF7">
    <property type="entry name" value="CYTOCHROME C OXIDASE SUBUNIT 3"/>
    <property type="match status" value="1"/>
</dbReference>
<dbReference type="PANTHER" id="PTHR11403">
    <property type="entry name" value="CYTOCHROME C OXIDASE SUBUNIT III"/>
    <property type="match status" value="1"/>
</dbReference>
<evidence type="ECO:0000256" key="6">
    <source>
        <dbReference type="ARBA" id="ARBA00022989"/>
    </source>
</evidence>
<evidence type="ECO:0000256" key="8">
    <source>
        <dbReference type="RuleBase" id="RU003375"/>
    </source>
</evidence>
<dbReference type="EMBL" id="X17375">
    <property type="protein sequence ID" value="CAB90364.1"/>
    <property type="molecule type" value="Genomic_DNA"/>
</dbReference>
<evidence type="ECO:0000256" key="4">
    <source>
        <dbReference type="ARBA" id="ARBA00022692"/>
    </source>
</evidence>
<evidence type="ECO:0000256" key="7">
    <source>
        <dbReference type="ARBA" id="ARBA00023136"/>
    </source>
</evidence>
<dbReference type="GeneID" id="802069"/>
<keyword evidence="6 9" id="KW-1133">Transmembrane helix</keyword>
<reference evidence="13" key="3">
    <citation type="journal article" date="2000" name="Gene">
        <title>DNA sequence analysis of the complete mitochondrial genome of the green alga Scenedesmus obliquus: evidence for UAG being a leucine and UCA being a non-sense codon.</title>
        <authorList>
            <person name="Kueck U."/>
            <person name="Jekosch K."/>
            <person name="Holzamer P."/>
        </authorList>
    </citation>
    <scope>NUCLEOTIDE SEQUENCE</scope>
    <source>
        <strain evidence="13">KS3-2</strain>
    </source>
</reference>
<protein>
    <recommendedName>
        <fullName evidence="3 8">Cytochrome c oxidase subunit 3</fullName>
    </recommendedName>
</protein>
<feature type="domain" description="Heme-copper oxidase subunit III family profile" evidence="10">
    <location>
        <begin position="21"/>
        <end position="277"/>
    </location>
</feature>
<dbReference type="InterPro" id="IPR000298">
    <property type="entry name" value="Cyt_c_oxidase-like_su3"/>
</dbReference>
<dbReference type="GO" id="GO:0016491">
    <property type="term" value="F:oxidoreductase activity"/>
    <property type="evidence" value="ECO:0007669"/>
    <property type="project" value="UniProtKB-KW"/>
</dbReference>
<keyword evidence="8 13" id="KW-0496">Mitochondrion</keyword>
<evidence type="ECO:0000256" key="9">
    <source>
        <dbReference type="SAM" id="Phobius"/>
    </source>
</evidence>
<comment type="subcellular location">
    <subcellularLocation>
        <location evidence="1">Membrane</location>
        <topology evidence="1">Multi-pass membrane protein</topology>
    </subcellularLocation>
</comment>
<dbReference type="PROSITE" id="PS50253">
    <property type="entry name" value="COX3"/>
    <property type="match status" value="1"/>
</dbReference>
<evidence type="ECO:0000256" key="3">
    <source>
        <dbReference type="ARBA" id="ARBA00015944"/>
    </source>
</evidence>
<evidence type="ECO:0000313" key="11">
    <source>
        <dbReference type="EMBL" id="AAF72056.1"/>
    </source>
</evidence>
<reference evidence="13" key="1">
    <citation type="journal article" date="1990" name="Nucleic Acids Res.">
        <title>A self-splicing group II intron in the mitochondrial large subunit rRNA (LSUrRNA) gene of the eukaryotic alga Scenedesmus obliquus.</title>
        <authorList>
            <person name="Kueck U."/>
            <person name="Godehardt I."/>
            <person name="Schmidt U."/>
        </authorList>
    </citation>
    <scope>NUCLEOTIDE SEQUENCE</scope>
    <source>
        <strain evidence="13">KS3-2</strain>
    </source>
</reference>
<reference evidence="13" key="2">
    <citation type="journal article" date="1991" name="Curr. Genet.">
        <title>The group IIB intron from the green alga Scenedesmus obliquus mitochondrion: molecular characterization of the in vitro splicing products.</title>
        <authorList>
            <person name="Winkler M."/>
            <person name="Kueck U."/>
        </authorList>
    </citation>
    <scope>NUCLEOTIDE SEQUENCE</scope>
    <source>
        <strain evidence="13">KS3-2</strain>
    </source>
</reference>
<dbReference type="GO" id="GO:0004129">
    <property type="term" value="F:cytochrome-c oxidase activity"/>
    <property type="evidence" value="ECO:0007669"/>
    <property type="project" value="InterPro"/>
</dbReference>
<evidence type="ECO:0000313" key="13">
    <source>
        <dbReference type="EMBL" id="CAB90364.1"/>
    </source>
</evidence>
<evidence type="ECO:0000256" key="2">
    <source>
        <dbReference type="ARBA" id="ARBA00010581"/>
    </source>
</evidence>
<organism evidence="13">
    <name type="scientific">Tetradesmus obliquus</name>
    <name type="common">Green alga</name>
    <name type="synonym">Acutodesmus obliquus</name>
    <dbReference type="NCBI Taxonomy" id="3088"/>
    <lineage>
        <taxon>Eukaryota</taxon>
        <taxon>Viridiplantae</taxon>
        <taxon>Chlorophyta</taxon>
        <taxon>core chlorophytes</taxon>
        <taxon>Chlorophyceae</taxon>
        <taxon>CS clade</taxon>
        <taxon>Sphaeropleales</taxon>
        <taxon>Scenedesmaceae</taxon>
        <taxon>Tetradesmus</taxon>
    </lineage>
</organism>
<evidence type="ECO:0000313" key="12">
    <source>
        <dbReference type="EMBL" id="CAB77708.2"/>
    </source>
</evidence>
<comment type="similarity">
    <text evidence="2 8">Belongs to the cytochrome c oxidase subunit 3 family.</text>
</comment>
<keyword evidence="7 9" id="KW-0472">Membrane</keyword>
<sequence length="311" mass="35040">MFVNGRSNKKLSTSSHGLSRPHHGYHLVDPSPWPALTRLCVMWMLVSLVLVFHQYAGAPTLALIAFLAVNYSAFLWWRDVNREGMEGFHTSKVKNGLHLGMMLFIWSERMFFVGLLWAFLHAALMPTIQVGMSWPPVGIVPVHWTALPRTNTILLLRSYFTANAAKHAMDHNNKSLCKLHLRTTIGLGLLFVYCQYLEYTGAAFTFSDTVFGSAFYLTTGFHGLHVILGFLYLTVCYITLNSAAPGRCTAMDLAILYWHFVDVVWVGLLVIIYIWGCAVPRSELEACADGSCALYTVLYERKSHEFAHPTL</sequence>